<proteinExistence type="predicted"/>
<organism evidence="3 4">
    <name type="scientific">Candidatus Kaiserbacteria bacterium RIFOXYD1_FULL_47_14</name>
    <dbReference type="NCBI Taxonomy" id="1798533"/>
    <lineage>
        <taxon>Bacteria</taxon>
        <taxon>Candidatus Kaiseribacteriota</taxon>
    </lineage>
</organism>
<reference evidence="3 4" key="1">
    <citation type="journal article" date="2016" name="Nat. Commun.">
        <title>Thousands of microbial genomes shed light on interconnected biogeochemical processes in an aquifer system.</title>
        <authorList>
            <person name="Anantharaman K."/>
            <person name="Brown C.T."/>
            <person name="Hug L.A."/>
            <person name="Sharon I."/>
            <person name="Castelle C.J."/>
            <person name="Probst A.J."/>
            <person name="Thomas B.C."/>
            <person name="Singh A."/>
            <person name="Wilkins M.J."/>
            <person name="Karaoz U."/>
            <person name="Brodie E.L."/>
            <person name="Williams K.H."/>
            <person name="Hubbard S.S."/>
            <person name="Banfield J.F."/>
        </authorList>
    </citation>
    <scope>NUCLEOTIDE SEQUENCE [LARGE SCALE GENOMIC DNA]</scope>
</reference>
<dbReference type="EMBL" id="MFMU01000001">
    <property type="protein sequence ID" value="OGG94210.1"/>
    <property type="molecule type" value="Genomic_DNA"/>
</dbReference>
<comment type="caution">
    <text evidence="3">The sequence shown here is derived from an EMBL/GenBank/DDBJ whole genome shotgun (WGS) entry which is preliminary data.</text>
</comment>
<feature type="transmembrane region" description="Helical" evidence="1">
    <location>
        <begin position="38"/>
        <end position="60"/>
    </location>
</feature>
<dbReference type="STRING" id="1798533.A2609_02785"/>
<sequence>MKKTQLLCLLFLSTLLFVGCAAGPNTAAHIATSNGHIAGFWLGLWHGMISPITFIISIFSNNVNFYEIHNNGTWYNFGFVLGAGILFGGSIEASSRK</sequence>
<keyword evidence="1" id="KW-0812">Transmembrane</keyword>
<evidence type="ECO:0000256" key="1">
    <source>
        <dbReference type="SAM" id="Phobius"/>
    </source>
</evidence>
<feature type="signal peptide" evidence="2">
    <location>
        <begin position="1"/>
        <end position="27"/>
    </location>
</feature>
<evidence type="ECO:0000256" key="2">
    <source>
        <dbReference type="SAM" id="SignalP"/>
    </source>
</evidence>
<dbReference type="Proteomes" id="UP000176867">
    <property type="component" value="Unassembled WGS sequence"/>
</dbReference>
<evidence type="ECO:0000313" key="4">
    <source>
        <dbReference type="Proteomes" id="UP000176867"/>
    </source>
</evidence>
<dbReference type="AlphaFoldDB" id="A0A1F6G7X7"/>
<evidence type="ECO:0008006" key="5">
    <source>
        <dbReference type="Google" id="ProtNLM"/>
    </source>
</evidence>
<keyword evidence="1" id="KW-1133">Transmembrane helix</keyword>
<gene>
    <name evidence="3" type="ORF">A2609_02785</name>
</gene>
<evidence type="ECO:0000313" key="3">
    <source>
        <dbReference type="EMBL" id="OGG94210.1"/>
    </source>
</evidence>
<dbReference type="PROSITE" id="PS51257">
    <property type="entry name" value="PROKAR_LIPOPROTEIN"/>
    <property type="match status" value="1"/>
</dbReference>
<keyword evidence="1" id="KW-0472">Membrane</keyword>
<feature type="transmembrane region" description="Helical" evidence="1">
    <location>
        <begin position="72"/>
        <end position="91"/>
    </location>
</feature>
<feature type="chain" id="PRO_5009524593" description="Lipoprotein" evidence="2">
    <location>
        <begin position="28"/>
        <end position="97"/>
    </location>
</feature>
<name>A0A1F6G7X7_9BACT</name>
<protein>
    <recommendedName>
        <fullName evidence="5">Lipoprotein</fullName>
    </recommendedName>
</protein>
<keyword evidence="2" id="KW-0732">Signal</keyword>
<accession>A0A1F6G7X7</accession>